<evidence type="ECO:0000313" key="2">
    <source>
        <dbReference type="Proteomes" id="UP001189429"/>
    </source>
</evidence>
<organism evidence="1 2">
    <name type="scientific">Prorocentrum cordatum</name>
    <dbReference type="NCBI Taxonomy" id="2364126"/>
    <lineage>
        <taxon>Eukaryota</taxon>
        <taxon>Sar</taxon>
        <taxon>Alveolata</taxon>
        <taxon>Dinophyceae</taxon>
        <taxon>Prorocentrales</taxon>
        <taxon>Prorocentraceae</taxon>
        <taxon>Prorocentrum</taxon>
    </lineage>
</organism>
<dbReference type="EMBL" id="CAUYUJ010000536">
    <property type="protein sequence ID" value="CAK0791189.1"/>
    <property type="molecule type" value="Genomic_DNA"/>
</dbReference>
<proteinExistence type="predicted"/>
<keyword evidence="2" id="KW-1185">Reference proteome</keyword>
<sequence>ADEAGAHLVPLSGCISEAVEAREWHRCPSPCARCPACPAAGEAGPSWSVQLGIGLLGLIIGEVGKVVFAAAARLRVALQRAVAPCGIRGIPLAAAATVVEVDLAELAAPQAR</sequence>
<accession>A0ABN9PI30</accession>
<dbReference type="Proteomes" id="UP001189429">
    <property type="component" value="Unassembled WGS sequence"/>
</dbReference>
<comment type="caution">
    <text evidence="1">The sequence shown here is derived from an EMBL/GenBank/DDBJ whole genome shotgun (WGS) entry which is preliminary data.</text>
</comment>
<evidence type="ECO:0000313" key="1">
    <source>
        <dbReference type="EMBL" id="CAK0791189.1"/>
    </source>
</evidence>
<feature type="non-terminal residue" evidence="1">
    <location>
        <position position="1"/>
    </location>
</feature>
<protein>
    <submittedName>
        <fullName evidence="1">Uncharacterized protein</fullName>
    </submittedName>
</protein>
<feature type="non-terminal residue" evidence="1">
    <location>
        <position position="112"/>
    </location>
</feature>
<gene>
    <name evidence="1" type="ORF">PCOR1329_LOCUS2154</name>
</gene>
<reference evidence="1" key="1">
    <citation type="submission" date="2023-10" db="EMBL/GenBank/DDBJ databases">
        <authorList>
            <person name="Chen Y."/>
            <person name="Shah S."/>
            <person name="Dougan E. K."/>
            <person name="Thang M."/>
            <person name="Chan C."/>
        </authorList>
    </citation>
    <scope>NUCLEOTIDE SEQUENCE [LARGE SCALE GENOMIC DNA]</scope>
</reference>
<name>A0ABN9PI30_9DINO</name>